<dbReference type="Pfam" id="PF05754">
    <property type="entry name" value="DUF834"/>
    <property type="match status" value="1"/>
</dbReference>
<evidence type="ECO:0000256" key="1">
    <source>
        <dbReference type="SAM" id="MobiDB-lite"/>
    </source>
</evidence>
<proteinExistence type="predicted"/>
<accession>Q67TN8</accession>
<gene>
    <name evidence="3" type="ORF">P0638A12.25</name>
    <name evidence="4" type="ORF">P0681H07.5</name>
</gene>
<reference evidence="5" key="4">
    <citation type="journal article" date="2008" name="Nucleic Acids Res.">
        <title>The rice annotation project database (RAP-DB): 2008 update.</title>
        <authorList>
            <consortium name="The rice annotation project (RAP)"/>
        </authorList>
    </citation>
    <scope>GENOME REANNOTATION</scope>
    <source>
        <strain evidence="5">cv. Nipponbare</strain>
    </source>
</reference>
<dbReference type="AlphaFoldDB" id="Q67TN8"/>
<feature type="region of interest" description="Disordered" evidence="1">
    <location>
        <begin position="21"/>
        <end position="127"/>
    </location>
</feature>
<reference evidence="4" key="2">
    <citation type="submission" date="2003-01" db="EMBL/GenBank/DDBJ databases">
        <title>Oryza sativa nipponbare(GA3) genomic DNA, chromosome 9, PAC clone:P0681H07.</title>
        <authorList>
            <person name="Sasaki T."/>
            <person name="Matsumoto T."/>
            <person name="Katayose Y."/>
        </authorList>
    </citation>
    <scope>NUCLEOTIDE SEQUENCE</scope>
</reference>
<feature type="compositionally biased region" description="Basic and acidic residues" evidence="1">
    <location>
        <begin position="39"/>
        <end position="55"/>
    </location>
</feature>
<reference evidence="5" key="3">
    <citation type="journal article" date="2005" name="Nature">
        <title>The map-based sequence of the rice genome.</title>
        <authorList>
            <consortium name="International rice genome sequencing project (IRGSP)"/>
            <person name="Matsumoto T."/>
            <person name="Wu J."/>
            <person name="Kanamori H."/>
            <person name="Katayose Y."/>
            <person name="Fujisawa M."/>
            <person name="Namiki N."/>
            <person name="Mizuno H."/>
            <person name="Yamamoto K."/>
            <person name="Antonio B.A."/>
            <person name="Baba T."/>
            <person name="Sakata K."/>
            <person name="Nagamura Y."/>
            <person name="Aoki H."/>
            <person name="Arikawa K."/>
            <person name="Arita K."/>
            <person name="Bito T."/>
            <person name="Chiden Y."/>
            <person name="Fujitsuka N."/>
            <person name="Fukunaka R."/>
            <person name="Hamada M."/>
            <person name="Harada C."/>
            <person name="Hayashi A."/>
            <person name="Hijishita S."/>
            <person name="Honda M."/>
            <person name="Hosokawa S."/>
            <person name="Ichikawa Y."/>
            <person name="Idonuma A."/>
            <person name="Iijima M."/>
            <person name="Ikeda M."/>
            <person name="Ikeno M."/>
            <person name="Ito K."/>
            <person name="Ito S."/>
            <person name="Ito T."/>
            <person name="Ito Y."/>
            <person name="Ito Y."/>
            <person name="Iwabuchi A."/>
            <person name="Kamiya K."/>
            <person name="Karasawa W."/>
            <person name="Kurita K."/>
            <person name="Katagiri S."/>
            <person name="Kikuta A."/>
            <person name="Kobayashi H."/>
            <person name="Kobayashi N."/>
            <person name="Machita K."/>
            <person name="Maehara T."/>
            <person name="Masukawa M."/>
            <person name="Mizubayashi T."/>
            <person name="Mukai Y."/>
            <person name="Nagasaki H."/>
            <person name="Nagata Y."/>
            <person name="Naito S."/>
            <person name="Nakashima M."/>
            <person name="Nakama Y."/>
            <person name="Nakamichi Y."/>
            <person name="Nakamura M."/>
            <person name="Meguro A."/>
            <person name="Negishi M."/>
            <person name="Ohta I."/>
            <person name="Ohta T."/>
            <person name="Okamoto M."/>
            <person name="Ono N."/>
            <person name="Saji S."/>
            <person name="Sakaguchi M."/>
            <person name="Sakai K."/>
            <person name="Shibata M."/>
            <person name="Shimokawa T."/>
            <person name="Song J."/>
            <person name="Takazaki Y."/>
            <person name="Terasawa K."/>
            <person name="Tsugane M."/>
            <person name="Tsuji K."/>
            <person name="Ueda S."/>
            <person name="Waki K."/>
            <person name="Yamagata H."/>
            <person name="Yamamoto M."/>
            <person name="Yamamoto S."/>
            <person name="Yamane H."/>
            <person name="Yoshiki S."/>
            <person name="Yoshihara R."/>
            <person name="Yukawa K."/>
            <person name="Zhong H."/>
            <person name="Yano M."/>
            <person name="Yuan Q."/>
            <person name="Ouyang S."/>
            <person name="Liu J."/>
            <person name="Jones K.M."/>
            <person name="Gansberger K."/>
            <person name="Moffat K."/>
            <person name="Hill J."/>
            <person name="Bera J."/>
            <person name="Fadrosh D."/>
            <person name="Jin S."/>
            <person name="Johri S."/>
            <person name="Kim M."/>
            <person name="Overton L."/>
            <person name="Reardon M."/>
            <person name="Tsitrin T."/>
            <person name="Vuong H."/>
            <person name="Weaver B."/>
            <person name="Ciecko A."/>
            <person name="Tallon L."/>
            <person name="Jackson J."/>
            <person name="Pai G."/>
            <person name="Aken S.V."/>
            <person name="Utterback T."/>
            <person name="Reidmuller S."/>
            <person name="Feldblyum T."/>
            <person name="Hsiao J."/>
            <person name="Zismann V."/>
            <person name="Iobst S."/>
            <person name="de Vazeille A.R."/>
            <person name="Buell C.R."/>
            <person name="Ying K."/>
            <person name="Li Y."/>
            <person name="Lu T."/>
            <person name="Huang Y."/>
            <person name="Zhao Q."/>
            <person name="Feng Q."/>
            <person name="Zhang L."/>
            <person name="Zhu J."/>
            <person name="Weng Q."/>
            <person name="Mu J."/>
            <person name="Lu Y."/>
            <person name="Fan D."/>
            <person name="Liu Y."/>
            <person name="Guan J."/>
            <person name="Zhang Y."/>
            <person name="Yu S."/>
            <person name="Liu X."/>
            <person name="Zhang Y."/>
            <person name="Hong G."/>
            <person name="Han B."/>
            <person name="Choisne N."/>
            <person name="Demange N."/>
            <person name="Orjeda G."/>
            <person name="Samain S."/>
            <person name="Cattolico L."/>
            <person name="Pelletier E."/>
            <person name="Couloux A."/>
            <person name="Segurens B."/>
            <person name="Wincker P."/>
            <person name="D'Hont A."/>
            <person name="Scarpelli C."/>
            <person name="Weissenbach J."/>
            <person name="Salanoubat M."/>
            <person name="Quetier F."/>
            <person name="Yu Y."/>
            <person name="Kim H.R."/>
            <person name="Rambo T."/>
            <person name="Currie J."/>
            <person name="Collura K."/>
            <person name="Luo M."/>
            <person name="Yang T."/>
            <person name="Ammiraju J.S.S."/>
            <person name="Engler F."/>
            <person name="Soderlund C."/>
            <person name="Wing R.A."/>
            <person name="Palmer L.E."/>
            <person name="de la Bastide M."/>
            <person name="Spiegel L."/>
            <person name="Nascimento L."/>
            <person name="Zutavern T."/>
            <person name="O'Shaughnessy A."/>
            <person name="Dike S."/>
            <person name="Dedhia N."/>
            <person name="Preston R."/>
            <person name="Balija V."/>
            <person name="McCombie W.R."/>
            <person name="Chow T."/>
            <person name="Chen H."/>
            <person name="Chung M."/>
            <person name="Chen C."/>
            <person name="Shaw J."/>
            <person name="Wu H."/>
            <person name="Hsiao K."/>
            <person name="Chao Y."/>
            <person name="Chu M."/>
            <person name="Cheng C."/>
            <person name="Hour A."/>
            <person name="Lee P."/>
            <person name="Lin S."/>
            <person name="Lin Y."/>
            <person name="Liou J."/>
            <person name="Liu S."/>
            <person name="Hsing Y."/>
            <person name="Raghuvanshi S."/>
            <person name="Mohanty A."/>
            <person name="Bharti A.K."/>
            <person name="Gaur A."/>
            <person name="Gupta V."/>
            <person name="Kumar D."/>
            <person name="Ravi V."/>
            <person name="Vij S."/>
            <person name="Kapur A."/>
            <person name="Khurana P."/>
            <person name="Khurana P."/>
            <person name="Khurana J.P."/>
            <person name="Tyagi A.K."/>
            <person name="Gaikwad K."/>
            <person name="Singh A."/>
            <person name="Dalal V."/>
            <person name="Srivastava S."/>
            <person name="Dixit A."/>
            <person name="Pal A.K."/>
            <person name="Ghazi I.A."/>
            <person name="Yadav M."/>
            <person name="Pandit A."/>
            <person name="Bhargava A."/>
            <person name="Sureshbabu K."/>
            <person name="Batra K."/>
            <person name="Sharma T.R."/>
            <person name="Mohapatra T."/>
            <person name="Singh N.K."/>
            <person name="Messing J."/>
            <person name="Nelson A.B."/>
            <person name="Fuks G."/>
            <person name="Kavchok S."/>
            <person name="Keizer G."/>
            <person name="Linton E."/>
            <person name="Llaca V."/>
            <person name="Song R."/>
            <person name="Tanyolac B."/>
            <person name="Young S."/>
            <person name="Ho-Il K."/>
            <person name="Hahn J.H."/>
            <person name="Sangsakoo G."/>
            <person name="Vanavichit A."/>
            <person name="de Mattos Luiz.A.T."/>
            <person name="Zimmer P.D."/>
            <person name="Malone G."/>
            <person name="Dellagostin O."/>
            <person name="de Oliveira A.C."/>
            <person name="Bevan M."/>
            <person name="Bancroft I."/>
            <person name="Minx P."/>
            <person name="Cordum H."/>
            <person name="Wilson R."/>
            <person name="Cheng Z."/>
            <person name="Jin W."/>
            <person name="Jiang J."/>
            <person name="Leong S.A."/>
            <person name="Iwama H."/>
            <person name="Gojobori T."/>
            <person name="Itoh T."/>
            <person name="Niimura Y."/>
            <person name="Fujii Y."/>
            <person name="Habara T."/>
            <person name="Sakai H."/>
            <person name="Sato Y."/>
            <person name="Wilson G."/>
            <person name="Kumar K."/>
            <person name="McCouch S."/>
            <person name="Juretic N."/>
            <person name="Hoen D."/>
            <person name="Wright S."/>
            <person name="Bruskiewich R."/>
            <person name="Bureau T."/>
            <person name="Miyao A."/>
            <person name="Hirochika H."/>
            <person name="Nishikawa T."/>
            <person name="Kadowaki K."/>
            <person name="Sugiura M."/>
            <person name="Burr B."/>
            <person name="Sasaki T."/>
        </authorList>
    </citation>
    <scope>NUCLEOTIDE SEQUENCE [LARGE SCALE GENOMIC DNA]</scope>
    <source>
        <strain evidence="5">cv. Nipponbare</strain>
    </source>
</reference>
<reference evidence="3" key="1">
    <citation type="submission" date="2002-07" db="EMBL/GenBank/DDBJ databases">
        <title>Oryza sativa nipponbare(GA3) genomic DNA, chromosome 9, PAC clone:P0638A12.</title>
        <authorList>
            <person name="Sasaki T."/>
            <person name="Matsumoto T."/>
            <person name="Hattori M."/>
            <person name="Sakaki Y."/>
            <person name="Katayose Y."/>
        </authorList>
    </citation>
    <scope>NUCLEOTIDE SEQUENCE</scope>
</reference>
<dbReference type="EMBL" id="AP006176">
    <property type="protein sequence ID" value="BAD38483.1"/>
    <property type="molecule type" value="Genomic_DNA"/>
</dbReference>
<evidence type="ECO:0000313" key="4">
    <source>
        <dbReference type="EMBL" id="BAD38483.1"/>
    </source>
</evidence>
<protein>
    <recommendedName>
        <fullName evidence="2">DUF834 domain-containing protein</fullName>
    </recommendedName>
</protein>
<dbReference type="Proteomes" id="UP000000763">
    <property type="component" value="Chromosome 9"/>
</dbReference>
<sequence length="127" mass="13979">MELRWILASGRWLPGFLSFLRTQRRQRRPKATTDDDEQSGWRHGDDGGALVHDDGQPPVGFGAKQPVAEVALTLAKPREATAQGGTDQRGGAARMELGRRRRRGGARGGGATRHGRPRERGQTKEED</sequence>
<evidence type="ECO:0000259" key="2">
    <source>
        <dbReference type="Pfam" id="PF05754"/>
    </source>
</evidence>
<feature type="compositionally biased region" description="Basic and acidic residues" evidence="1">
    <location>
        <begin position="118"/>
        <end position="127"/>
    </location>
</feature>
<dbReference type="EMBL" id="AP005592">
    <property type="protein sequence ID" value="BAD38258.1"/>
    <property type="molecule type" value="Genomic_DNA"/>
</dbReference>
<dbReference type="InterPro" id="IPR008552">
    <property type="entry name" value="DUF834"/>
</dbReference>
<feature type="domain" description="DUF834" evidence="2">
    <location>
        <begin position="41"/>
        <end position="91"/>
    </location>
</feature>
<organism evidence="4 5">
    <name type="scientific">Oryza sativa subsp. japonica</name>
    <name type="common">Rice</name>
    <dbReference type="NCBI Taxonomy" id="39947"/>
    <lineage>
        <taxon>Eukaryota</taxon>
        <taxon>Viridiplantae</taxon>
        <taxon>Streptophyta</taxon>
        <taxon>Embryophyta</taxon>
        <taxon>Tracheophyta</taxon>
        <taxon>Spermatophyta</taxon>
        <taxon>Magnoliopsida</taxon>
        <taxon>Liliopsida</taxon>
        <taxon>Poales</taxon>
        <taxon>Poaceae</taxon>
        <taxon>BOP clade</taxon>
        <taxon>Oryzoideae</taxon>
        <taxon>Oryzeae</taxon>
        <taxon>Oryzinae</taxon>
        <taxon>Oryza</taxon>
        <taxon>Oryza sativa</taxon>
    </lineage>
</organism>
<name>Q67TN8_ORYSJ</name>
<evidence type="ECO:0000313" key="5">
    <source>
        <dbReference type="Proteomes" id="UP000000763"/>
    </source>
</evidence>
<evidence type="ECO:0000313" key="3">
    <source>
        <dbReference type="EMBL" id="BAD38258.1"/>
    </source>
</evidence>